<dbReference type="Proteomes" id="UP000325113">
    <property type="component" value="Unassembled WGS sequence"/>
</dbReference>
<dbReference type="InterPro" id="IPR050477">
    <property type="entry name" value="GrpII_AminoAcid_Decarb"/>
</dbReference>
<name>A0A5A8D4N4_CAFRO</name>
<organism evidence="19 20">
    <name type="scientific">Cafeteria roenbergensis</name>
    <name type="common">Marine flagellate</name>
    <dbReference type="NCBI Taxonomy" id="33653"/>
    <lineage>
        <taxon>Eukaryota</taxon>
        <taxon>Sar</taxon>
        <taxon>Stramenopiles</taxon>
        <taxon>Bigyra</taxon>
        <taxon>Opalozoa</taxon>
        <taxon>Bicosoecida</taxon>
        <taxon>Cafeteriaceae</taxon>
        <taxon>Cafeteria</taxon>
    </lineage>
</organism>
<dbReference type="InterPro" id="IPR044736">
    <property type="entry name" value="Gid1/RanBPM/SPLA_SPRY"/>
</dbReference>
<dbReference type="Gene3D" id="3.90.1150.10">
    <property type="entry name" value="Aspartate Aminotransferase, domain 1"/>
    <property type="match status" value="1"/>
</dbReference>
<comment type="pathway">
    <text evidence="4">Sphingolipid metabolism.</text>
</comment>
<dbReference type="InterPro" id="IPR013320">
    <property type="entry name" value="ConA-like_dom_sf"/>
</dbReference>
<dbReference type="InterPro" id="IPR002129">
    <property type="entry name" value="PyrdxlP-dep_de-COase"/>
</dbReference>
<feature type="region of interest" description="Disordered" evidence="17">
    <location>
        <begin position="256"/>
        <end position="337"/>
    </location>
</feature>
<feature type="compositionally biased region" description="Basic and acidic residues" evidence="17">
    <location>
        <begin position="408"/>
        <end position="425"/>
    </location>
</feature>
<dbReference type="EC" id="4.1.2.27" evidence="14"/>
<evidence type="ECO:0000313" key="20">
    <source>
        <dbReference type="Proteomes" id="UP000325113"/>
    </source>
</evidence>
<dbReference type="InterPro" id="IPR015424">
    <property type="entry name" value="PyrdxlP-dep_Trfase"/>
</dbReference>
<evidence type="ECO:0000256" key="6">
    <source>
        <dbReference type="ARBA" id="ARBA00022824"/>
    </source>
</evidence>
<comment type="cofactor">
    <cofactor evidence="1 16">
        <name>pyridoxal 5'-phosphate</name>
        <dbReference type="ChEBI" id="CHEBI:597326"/>
    </cofactor>
</comment>
<reference evidence="19 20" key="1">
    <citation type="submission" date="2019-07" db="EMBL/GenBank/DDBJ databases">
        <title>Genomes of Cafeteria roenbergensis.</title>
        <authorList>
            <person name="Fischer M.G."/>
            <person name="Hackl T."/>
            <person name="Roman M."/>
        </authorList>
    </citation>
    <scope>NUCLEOTIDE SEQUENCE [LARGE SCALE GENOMIC DNA]</scope>
    <source>
        <strain evidence="19 20">Cflag</strain>
    </source>
</reference>
<evidence type="ECO:0000256" key="11">
    <source>
        <dbReference type="ARBA" id="ARBA00023136"/>
    </source>
</evidence>
<evidence type="ECO:0000256" key="8">
    <source>
        <dbReference type="ARBA" id="ARBA00022919"/>
    </source>
</evidence>
<feature type="modified residue" description="N6-(pyridoxal phosphate)lysine" evidence="16">
    <location>
        <position position="1151"/>
    </location>
</feature>
<feature type="compositionally biased region" description="Acidic residues" evidence="17">
    <location>
        <begin position="426"/>
        <end position="452"/>
    </location>
</feature>
<dbReference type="InterPro" id="IPR015421">
    <property type="entry name" value="PyrdxlP-dep_Trfase_major"/>
</dbReference>
<dbReference type="SUPFAM" id="SSF49899">
    <property type="entry name" value="Concanavalin A-like lectins/glucanases"/>
    <property type="match status" value="1"/>
</dbReference>
<dbReference type="SUPFAM" id="SSF53383">
    <property type="entry name" value="PLP-dependent transferases"/>
    <property type="match status" value="1"/>
</dbReference>
<keyword evidence="11" id="KW-0472">Membrane</keyword>
<dbReference type="FunFam" id="3.40.640.10:FF:000020">
    <property type="entry name" value="sphingosine-1-phosphate lyase 1"/>
    <property type="match status" value="1"/>
</dbReference>
<dbReference type="PANTHER" id="PTHR42735">
    <property type="match status" value="1"/>
</dbReference>
<keyword evidence="5" id="KW-0812">Transmembrane</keyword>
<protein>
    <recommendedName>
        <fullName evidence="14">sphinganine-1-phosphate aldolase</fullName>
        <ecNumber evidence="14">4.1.2.27</ecNumber>
    </recommendedName>
    <alternativeName>
        <fullName evidence="15">Sphingosine-1-phosphate aldolase</fullName>
    </alternativeName>
</protein>
<keyword evidence="6" id="KW-0256">Endoplasmic reticulum</keyword>
<evidence type="ECO:0000259" key="18">
    <source>
        <dbReference type="PROSITE" id="PS50188"/>
    </source>
</evidence>
<evidence type="ECO:0000256" key="5">
    <source>
        <dbReference type="ARBA" id="ARBA00022692"/>
    </source>
</evidence>
<evidence type="ECO:0000256" key="17">
    <source>
        <dbReference type="SAM" id="MobiDB-lite"/>
    </source>
</evidence>
<comment type="pathway">
    <text evidence="3">Lipid metabolism; sphingolipid metabolism.</text>
</comment>
<dbReference type="Gene3D" id="6.10.140.2150">
    <property type="match status" value="1"/>
</dbReference>
<keyword evidence="8" id="KW-0746">Sphingolipid metabolism</keyword>
<feature type="region of interest" description="Disordered" evidence="17">
    <location>
        <begin position="353"/>
        <end position="528"/>
    </location>
</feature>
<dbReference type="GO" id="GO:0019752">
    <property type="term" value="P:carboxylic acid metabolic process"/>
    <property type="evidence" value="ECO:0007669"/>
    <property type="project" value="InterPro"/>
</dbReference>
<evidence type="ECO:0000313" key="19">
    <source>
        <dbReference type="EMBL" id="KAA0159849.1"/>
    </source>
</evidence>
<comment type="caution">
    <text evidence="19">The sequence shown here is derived from an EMBL/GenBank/DDBJ whole genome shotgun (WGS) entry which is preliminary data.</text>
</comment>
<feature type="compositionally biased region" description="Low complexity" evidence="17">
    <location>
        <begin position="484"/>
        <end position="493"/>
    </location>
</feature>
<feature type="domain" description="B30.2/SPRY" evidence="18">
    <location>
        <begin position="1"/>
        <end position="200"/>
    </location>
</feature>
<sequence length="1354" mass="141605">MAQEAPSHWSVGKCSPFARLDCDRLGVRYAGRSGLGDCGTVLADRPVPRQCAAFYFEITVGRGGPHTRASIGLVGAAHDLCRQPGTVSRTSAGMRDTSVGGAARAIASQAGLAWRGVDGLLFRADDDGSNAGSDFGARFGPGDTVGCGLLVAERRAFFTKNGALTGDLQPVPPMGADVFAACSLHAPGDFAKACFSGPFQFDLASFVEARRRLAVARLATRRPTASVSASLVQQYLLFQGHTAALTALQHSLAGTDADASDGRADSGPGSSETSPRDVQPDDAASWRKGEDGPEGKLVGDEWFQRPPRNAENGSSSSGHQQASNPPPIVGGGSGIDLGALDARFAAGLPPELVPLFRPMAPTSLGESAERSSAAPDATASTEPPCRKDGVLGWEDVERGSSLAAAAEAGERGGRADDHAGAHDISRDDDDDHDDDDDNHDDDDDNHDDDDGSDLSSSEDSFEELDAADDDDDGPGHESGESILRRLAQAAARAGRAEEVARLVGAGRRGGPEGHRAVQRGAAHRSRVRGSAPIDVVVGPSAADFDMPGLFVDSGDDDLLEDDEEDYDEEGSAGRDAESVVSGDIPVLGEPLLDMLPQVLGEDGEPSPAQLQRAALTALDQCLTGAWDRHLADECEAPSANPRSLKPLASLLSFADVVTVLKATLGLRCSIRQRLLDRDFDGAAGLLLSRVPFLAGRMVAGIVAEGAAAPAGPRPRGAGGLLLVRLACAAVLQRAAKSADFGSCFAELARRVGPMVGAIEQGSPDHLQASVALSEAVEALAWASGGSGGSHNGKLEAALRSATDVQSLADQCNRTVVNGFVMLRAQRRLADAANPVVVALAASTLAFAALAVHFWAEARGGVWKAFKVSIIGSLVAVPGIKGAVDGVMTSMIKDLEDEMLGSVKEEERVRALPDKGMSAELVMATIEAAAAKDKHHWASGKLSGTVYHGGDDLSKIIASAISKFALSNPLHPSSFPSVRKMDAEIVAMTLSLFNPTAECCGTTTSGGTESILLACLAYRDRARAVRGVTEPEMIIPETAHAAFVKGAHYFGIKPVYVPVDQTTFTVSPDAVRARVTSNTVMIIGSAPSFPQGVVDPIPELAAIAKEADAGLHVDCCLGSYMMPFARSVGGRDIPDFDFSVDGVTSISCDTHKYGFAPKGSSVIMWRNNTWRHHQYFSYTDWTGGIYATATLAGSRPGANLAGTWAVLMHMGRDGYEAAARAIFKGADEVAEGVRNIPGIVQLGSTDHAVVAFAADPDAPGTPVNIYKVSTAMAKRGWELNALQKPACVHLCVTYANAGMAKEFVEDLEECVSRVRKNPEDFKGGAAAMYGSSTAMAPPGMLHEVASLFLDTMYKA</sequence>
<dbReference type="InterPro" id="IPR043136">
    <property type="entry name" value="B30.2/SPRY_sf"/>
</dbReference>
<evidence type="ECO:0000256" key="15">
    <source>
        <dbReference type="ARBA" id="ARBA00042568"/>
    </source>
</evidence>
<dbReference type="CDD" id="cd12885">
    <property type="entry name" value="SPRY_RanBP_like"/>
    <property type="match status" value="1"/>
</dbReference>
<dbReference type="GO" id="GO:0005789">
    <property type="term" value="C:endoplasmic reticulum membrane"/>
    <property type="evidence" value="ECO:0007669"/>
    <property type="project" value="UniProtKB-SubCell"/>
</dbReference>
<evidence type="ECO:0000256" key="14">
    <source>
        <dbReference type="ARBA" id="ARBA00038965"/>
    </source>
</evidence>
<feature type="compositionally biased region" description="Basic and acidic residues" evidence="17">
    <location>
        <begin position="274"/>
        <end position="303"/>
    </location>
</feature>
<keyword evidence="9" id="KW-1133">Transmembrane helix</keyword>
<dbReference type="Gene3D" id="2.60.120.920">
    <property type="match status" value="1"/>
</dbReference>
<dbReference type="PROSITE" id="PS50188">
    <property type="entry name" value="B302_SPRY"/>
    <property type="match status" value="1"/>
</dbReference>
<evidence type="ECO:0000256" key="4">
    <source>
        <dbReference type="ARBA" id="ARBA00004991"/>
    </source>
</evidence>
<gene>
    <name evidence="19" type="ORF">FNF31_04651</name>
</gene>
<comment type="similarity">
    <text evidence="13">Belongs to the group II decarboxylase family. Sphingosine-1-phosphate lyase subfamily.</text>
</comment>
<dbReference type="GO" id="GO:0030170">
    <property type="term" value="F:pyridoxal phosphate binding"/>
    <property type="evidence" value="ECO:0007669"/>
    <property type="project" value="InterPro"/>
</dbReference>
<evidence type="ECO:0000256" key="12">
    <source>
        <dbReference type="ARBA" id="ARBA00023239"/>
    </source>
</evidence>
<feature type="compositionally biased region" description="Basic and acidic residues" evidence="17">
    <location>
        <begin position="473"/>
        <end position="483"/>
    </location>
</feature>
<evidence type="ECO:0000256" key="9">
    <source>
        <dbReference type="ARBA" id="ARBA00022989"/>
    </source>
</evidence>
<dbReference type="Pfam" id="PF00282">
    <property type="entry name" value="Pyridoxal_deC"/>
    <property type="match status" value="1"/>
</dbReference>
<feature type="compositionally biased region" description="Polar residues" evidence="17">
    <location>
        <begin position="311"/>
        <end position="323"/>
    </location>
</feature>
<proteinExistence type="inferred from homology"/>
<keyword evidence="12" id="KW-0456">Lyase</keyword>
<dbReference type="GO" id="GO:0008117">
    <property type="term" value="F:sphinganine-1-phosphate aldolase activity"/>
    <property type="evidence" value="ECO:0007669"/>
    <property type="project" value="UniProtKB-EC"/>
</dbReference>
<evidence type="ECO:0000256" key="13">
    <source>
        <dbReference type="ARBA" id="ARBA00038302"/>
    </source>
</evidence>
<comment type="subcellular location">
    <subcellularLocation>
        <location evidence="2">Endoplasmic reticulum membrane</location>
        <topology evidence="2">Single-pass membrane protein</topology>
    </subcellularLocation>
</comment>
<feature type="compositionally biased region" description="Acidic residues" evidence="17">
    <location>
        <begin position="459"/>
        <end position="472"/>
    </location>
</feature>
<dbReference type="GO" id="GO:0030149">
    <property type="term" value="P:sphingolipid catabolic process"/>
    <property type="evidence" value="ECO:0007669"/>
    <property type="project" value="TreeGrafter"/>
</dbReference>
<dbReference type="Gene3D" id="3.40.640.10">
    <property type="entry name" value="Type I PLP-dependent aspartate aminotransferase-like (Major domain)"/>
    <property type="match status" value="1"/>
</dbReference>
<feature type="region of interest" description="Disordered" evidence="17">
    <location>
        <begin position="551"/>
        <end position="580"/>
    </location>
</feature>
<keyword evidence="10" id="KW-0443">Lipid metabolism</keyword>
<dbReference type="EMBL" id="VLTM01000050">
    <property type="protein sequence ID" value="KAA0159849.1"/>
    <property type="molecule type" value="Genomic_DNA"/>
</dbReference>
<keyword evidence="7 16" id="KW-0663">Pyridoxal phosphate</keyword>
<evidence type="ECO:0000256" key="16">
    <source>
        <dbReference type="PIRSR" id="PIRSR602129-50"/>
    </source>
</evidence>
<evidence type="ECO:0000256" key="10">
    <source>
        <dbReference type="ARBA" id="ARBA00023098"/>
    </source>
</evidence>
<accession>A0A5A8D4N4</accession>
<evidence type="ECO:0000256" key="2">
    <source>
        <dbReference type="ARBA" id="ARBA00004389"/>
    </source>
</evidence>
<dbReference type="InterPro" id="IPR015422">
    <property type="entry name" value="PyrdxlP-dep_Trfase_small"/>
</dbReference>
<evidence type="ECO:0000256" key="7">
    <source>
        <dbReference type="ARBA" id="ARBA00022898"/>
    </source>
</evidence>
<dbReference type="PANTHER" id="PTHR42735:SF6">
    <property type="entry name" value="SPHINGOSINE-1-PHOSPHATE LYASE 1"/>
    <property type="match status" value="1"/>
</dbReference>
<feature type="compositionally biased region" description="Acidic residues" evidence="17">
    <location>
        <begin position="553"/>
        <end position="570"/>
    </location>
</feature>
<dbReference type="InterPro" id="IPR001870">
    <property type="entry name" value="B30.2/SPRY"/>
</dbReference>
<evidence type="ECO:0000256" key="1">
    <source>
        <dbReference type="ARBA" id="ARBA00001933"/>
    </source>
</evidence>
<evidence type="ECO:0000256" key="3">
    <source>
        <dbReference type="ARBA" id="ARBA00004760"/>
    </source>
</evidence>